<sequence>MSASTPSSSTAPTQIDKCEHVDGRVEKTSVDASKERSGTKGEGHRPNVSETTTCLESKRSNESNQHEAEGPTVVLYHESQVASLCGMHCLNALLQGPAFNEWDLGMVAQEVDEAERKLMAEGGTDTHEYAEFLVKQLEDSENVSSDGNFSLQVLHKALEVWGIKVSPLLSVHSTLLEVREAFLCLTSRHWFAIRKVGGNWYNFNSKLPAPVEVAEDSLLAYLTAMIENPHQSVFDVEGQLPVVGQENANESGTWLTPLDAHEILQHEPPETFHTAWALGDGPIDHKDDVNSTTVDILHLKVHAMEDLFLDMEASRVCTVDDFLKDICHVLGLEPMEYNLETGSPRKLLENPDASLEEVDTKEGQVIYLVRKSQE</sequence>
<evidence type="ECO:0000259" key="14">
    <source>
        <dbReference type="PROSITE" id="PS50957"/>
    </source>
</evidence>
<dbReference type="SMART" id="SM01246">
    <property type="entry name" value="Josephin"/>
    <property type="match status" value="1"/>
</dbReference>
<protein>
    <recommendedName>
        <fullName evidence="3">ubiquitinyl hydrolase 1</fullName>
        <ecNumber evidence="3">3.4.19.12</ecNumber>
    </recommendedName>
</protein>
<dbReference type="PANTHER" id="PTHR14159:SF0">
    <property type="entry name" value="ATAXIN-3-RELATED"/>
    <property type="match status" value="1"/>
</dbReference>
<comment type="subcellular location">
    <subcellularLocation>
        <location evidence="2">Nucleus</location>
    </subcellularLocation>
</comment>
<dbReference type="PANTHER" id="PTHR14159">
    <property type="entry name" value="ATAXIN-3-RELATED"/>
    <property type="match status" value="1"/>
</dbReference>
<name>A0A7S3UBD8_9CHLO</name>
<evidence type="ECO:0000256" key="3">
    <source>
        <dbReference type="ARBA" id="ARBA00012759"/>
    </source>
</evidence>
<comment type="catalytic activity">
    <reaction evidence="1">
        <text>Thiol-dependent hydrolysis of ester, thioester, amide, peptide and isopeptide bonds formed by the C-terminal Gly of ubiquitin (a 76-residue protein attached to proteins as an intracellular targeting signal).</text>
        <dbReference type="EC" id="3.4.19.12"/>
    </reaction>
</comment>
<keyword evidence="4" id="KW-0645">Protease</keyword>
<feature type="active site" evidence="12">
    <location>
        <position position="189"/>
    </location>
</feature>
<evidence type="ECO:0000256" key="8">
    <source>
        <dbReference type="ARBA" id="ARBA00023015"/>
    </source>
</evidence>
<feature type="active site" evidence="11 12">
    <location>
        <position position="204"/>
    </location>
</feature>
<feature type="active site" description="Nucleophile" evidence="11">
    <location>
        <position position="85"/>
    </location>
</feature>
<evidence type="ECO:0000256" key="13">
    <source>
        <dbReference type="SAM" id="MobiDB-lite"/>
    </source>
</evidence>
<dbReference type="PRINTS" id="PR01233">
    <property type="entry name" value="JOSEPHIN"/>
</dbReference>
<evidence type="ECO:0000256" key="2">
    <source>
        <dbReference type="ARBA" id="ARBA00004123"/>
    </source>
</evidence>
<keyword evidence="6 12" id="KW-0378">Hydrolase</keyword>
<feature type="active site" evidence="12">
    <location>
        <position position="85"/>
    </location>
</feature>
<dbReference type="Gene3D" id="3.90.70.40">
    <property type="match status" value="1"/>
</dbReference>
<keyword evidence="9" id="KW-0804">Transcription</keyword>
<feature type="compositionally biased region" description="Low complexity" evidence="13">
    <location>
        <begin position="1"/>
        <end position="13"/>
    </location>
</feature>
<dbReference type="InterPro" id="IPR006155">
    <property type="entry name" value="Josephin"/>
</dbReference>
<dbReference type="EMBL" id="HBIS01000539">
    <property type="protein sequence ID" value="CAE0606636.1"/>
    <property type="molecule type" value="Transcribed_RNA"/>
</dbReference>
<keyword evidence="7" id="KW-0788">Thiol protease</keyword>
<dbReference type="Gene3D" id="1.10.287.10">
    <property type="entry name" value="S15/NS1, RNA-binding"/>
    <property type="match status" value="1"/>
</dbReference>
<dbReference type="GO" id="GO:0016579">
    <property type="term" value="P:protein deubiquitination"/>
    <property type="evidence" value="ECO:0007669"/>
    <property type="project" value="InterPro"/>
</dbReference>
<dbReference type="Pfam" id="PF02099">
    <property type="entry name" value="Josephin"/>
    <property type="match status" value="1"/>
</dbReference>
<dbReference type="AlphaFoldDB" id="A0A7S3UBD8"/>
<gene>
    <name evidence="15" type="ORF">PSAL00342_LOCUS452</name>
</gene>
<feature type="active site" description="Proton acceptor" evidence="11">
    <location>
        <position position="189"/>
    </location>
</feature>
<evidence type="ECO:0000256" key="9">
    <source>
        <dbReference type="ARBA" id="ARBA00023163"/>
    </source>
</evidence>
<evidence type="ECO:0000256" key="4">
    <source>
        <dbReference type="ARBA" id="ARBA00022670"/>
    </source>
</evidence>
<evidence type="ECO:0000256" key="1">
    <source>
        <dbReference type="ARBA" id="ARBA00000707"/>
    </source>
</evidence>
<evidence type="ECO:0000313" key="15">
    <source>
        <dbReference type="EMBL" id="CAE0606636.1"/>
    </source>
</evidence>
<dbReference type="PROSITE" id="PS50957">
    <property type="entry name" value="JOSEPHIN"/>
    <property type="match status" value="1"/>
</dbReference>
<feature type="compositionally biased region" description="Basic and acidic residues" evidence="13">
    <location>
        <begin position="56"/>
        <end position="69"/>
    </location>
</feature>
<proteinExistence type="predicted"/>
<dbReference type="GO" id="GO:0006508">
    <property type="term" value="P:proteolysis"/>
    <property type="evidence" value="ECO:0007669"/>
    <property type="project" value="UniProtKB-KW"/>
</dbReference>
<keyword evidence="8" id="KW-0805">Transcription regulation</keyword>
<reference evidence="15" key="1">
    <citation type="submission" date="2021-01" db="EMBL/GenBank/DDBJ databases">
        <authorList>
            <person name="Corre E."/>
            <person name="Pelletier E."/>
            <person name="Niang G."/>
            <person name="Scheremetjew M."/>
            <person name="Finn R."/>
            <person name="Kale V."/>
            <person name="Holt S."/>
            <person name="Cochrane G."/>
            <person name="Meng A."/>
            <person name="Brown T."/>
            <person name="Cohen L."/>
        </authorList>
    </citation>
    <scope>NUCLEOTIDE SEQUENCE</scope>
    <source>
        <strain evidence="15">CCMP1897</strain>
    </source>
</reference>
<evidence type="ECO:0000256" key="10">
    <source>
        <dbReference type="ARBA" id="ARBA00023242"/>
    </source>
</evidence>
<keyword evidence="5" id="KW-0833">Ubl conjugation pathway</keyword>
<evidence type="ECO:0000256" key="5">
    <source>
        <dbReference type="ARBA" id="ARBA00022786"/>
    </source>
</evidence>
<dbReference type="GO" id="GO:0005634">
    <property type="term" value="C:nucleus"/>
    <property type="evidence" value="ECO:0007669"/>
    <property type="project" value="UniProtKB-SubCell"/>
</dbReference>
<dbReference type="InterPro" id="IPR033865">
    <property type="entry name" value="Ataxin-3"/>
</dbReference>
<keyword evidence="10" id="KW-0539">Nucleus</keyword>
<evidence type="ECO:0000256" key="12">
    <source>
        <dbReference type="PROSITE-ProRule" id="PRU00331"/>
    </source>
</evidence>
<dbReference type="GO" id="GO:0004843">
    <property type="term" value="F:cysteine-type deubiquitinase activity"/>
    <property type="evidence" value="ECO:0007669"/>
    <property type="project" value="UniProtKB-EC"/>
</dbReference>
<feature type="domain" description="Josephin" evidence="14">
    <location>
        <begin position="72"/>
        <end position="251"/>
    </location>
</feature>
<evidence type="ECO:0000256" key="11">
    <source>
        <dbReference type="PIRSR" id="PIRSR633865-1"/>
    </source>
</evidence>
<feature type="region of interest" description="Disordered" evidence="13">
    <location>
        <begin position="1"/>
        <end position="69"/>
    </location>
</feature>
<evidence type="ECO:0000256" key="7">
    <source>
        <dbReference type="ARBA" id="ARBA00022807"/>
    </source>
</evidence>
<dbReference type="EC" id="3.4.19.12" evidence="3"/>
<evidence type="ECO:0000256" key="6">
    <source>
        <dbReference type="ARBA" id="ARBA00022801"/>
    </source>
</evidence>
<organism evidence="15">
    <name type="scientific">Picocystis salinarum</name>
    <dbReference type="NCBI Taxonomy" id="88271"/>
    <lineage>
        <taxon>Eukaryota</taxon>
        <taxon>Viridiplantae</taxon>
        <taxon>Chlorophyta</taxon>
        <taxon>Picocystophyceae</taxon>
        <taxon>Picocystales</taxon>
        <taxon>Picocystaceae</taxon>
        <taxon>Picocystis</taxon>
    </lineage>
</organism>
<accession>A0A7S3UBD8</accession>
<feature type="compositionally biased region" description="Basic and acidic residues" evidence="13">
    <location>
        <begin position="16"/>
        <end position="47"/>
    </location>
</feature>